<dbReference type="Proteomes" id="UP001396898">
    <property type="component" value="Unassembled WGS sequence"/>
</dbReference>
<dbReference type="InterPro" id="IPR032675">
    <property type="entry name" value="LRR_dom_sf"/>
</dbReference>
<reference evidence="1 2" key="1">
    <citation type="submission" date="2023-01" db="EMBL/GenBank/DDBJ databases">
        <title>Analysis of 21 Apiospora genomes using comparative genomics revels a genus with tremendous synthesis potential of carbohydrate active enzymes and secondary metabolites.</title>
        <authorList>
            <person name="Sorensen T."/>
        </authorList>
    </citation>
    <scope>NUCLEOTIDE SEQUENCE [LARGE SCALE GENOMIC DNA]</scope>
    <source>
        <strain evidence="1 2">CBS 20057</strain>
    </source>
</reference>
<name>A0ABR1SDR2_9PEZI</name>
<proteinExistence type="predicted"/>
<dbReference type="Gene3D" id="3.80.10.10">
    <property type="entry name" value="Ribonuclease Inhibitor"/>
    <property type="match status" value="1"/>
</dbReference>
<protein>
    <recommendedName>
        <fullName evidence="3">F-box domain-containing protein</fullName>
    </recommendedName>
</protein>
<gene>
    <name evidence="1" type="ORF">PG991_006410</name>
</gene>
<evidence type="ECO:0000313" key="1">
    <source>
        <dbReference type="EMBL" id="KAK8029354.1"/>
    </source>
</evidence>
<keyword evidence="2" id="KW-1185">Reference proteome</keyword>
<comment type="caution">
    <text evidence="1">The sequence shown here is derived from an EMBL/GenBank/DDBJ whole genome shotgun (WGS) entry which is preliminary data.</text>
</comment>
<organism evidence="1 2">
    <name type="scientific">Apiospora marii</name>
    <dbReference type="NCBI Taxonomy" id="335849"/>
    <lineage>
        <taxon>Eukaryota</taxon>
        <taxon>Fungi</taxon>
        <taxon>Dikarya</taxon>
        <taxon>Ascomycota</taxon>
        <taxon>Pezizomycotina</taxon>
        <taxon>Sordariomycetes</taxon>
        <taxon>Xylariomycetidae</taxon>
        <taxon>Amphisphaeriales</taxon>
        <taxon>Apiosporaceae</taxon>
        <taxon>Apiospora</taxon>
    </lineage>
</organism>
<evidence type="ECO:0000313" key="2">
    <source>
        <dbReference type="Proteomes" id="UP001396898"/>
    </source>
</evidence>
<evidence type="ECO:0008006" key="3">
    <source>
        <dbReference type="Google" id="ProtNLM"/>
    </source>
</evidence>
<sequence length="654" mass="74426">MDQKPPIGFASRTPVPLDPARPSLAGFPDHLLSLIFEKLAEDDLIRVSTMCLSFYEQARYIQHRVVRIILYHGDREYVKKRLDMVARRGWLPAVRVLEVSGNLRSRVEDDEETKEIMDQLSLLVPGMTGLRHLHWRVWNQWATVAIPPLVLNSLPTRSRLHVLLYCGDEARSGLAAHQFLVRLESNQNLQTVAYDVSYSSGRESIPQTMRALKKVLLSCPNLTRLYYQCANSGCTDPLWRPQLGRSKFTIGLDLRHGEIPAALEEVSLGSYDWGFQYGPGDHEDLHVRSSLEYVHWAEHLDWSRVTTLHYADGATADYLVPKMVNLKNLELGSNTWCYTEGFVHDDSRGVLSQVCSPLEVLCFTGYIGPGTDGYNTHPLNAAAAKFGASLRELRVHHADVCTSAAYGKPSDLLKLGAGLPRLETLELDARMEEDLVGRCCLVHYPPWVDYLDAIAAGFASLRTLELWAVRPNMFRMPALAVGSARRTLARLRQRNRRIQRLVVHYGTRHGPSYHDRIDRRHFIRLECTVAYTKSCDNDDSSGYYIRVTSPGLGSAQNRRLDELAQLAGGDDERPTWDGDVAGLEELGMLLKATMDEGPQVRRDWEKWRAHLPPWKQEQGFVHRLPYNQECSVTGEGYQRDDWRRRWRSQWAVSA</sequence>
<accession>A0ABR1SDR2</accession>
<dbReference type="EMBL" id="JAQQWI010000007">
    <property type="protein sequence ID" value="KAK8029354.1"/>
    <property type="molecule type" value="Genomic_DNA"/>
</dbReference>